<feature type="transmembrane region" description="Helical" evidence="8">
    <location>
        <begin position="185"/>
        <end position="204"/>
    </location>
</feature>
<evidence type="ECO:0000313" key="11">
    <source>
        <dbReference type="Proteomes" id="UP000827721"/>
    </source>
</evidence>
<feature type="transmembrane region" description="Helical" evidence="8">
    <location>
        <begin position="312"/>
        <end position="335"/>
    </location>
</feature>
<evidence type="ECO:0000256" key="7">
    <source>
        <dbReference type="ARBA" id="ARBA00023136"/>
    </source>
</evidence>
<feature type="transmembrane region" description="Helical" evidence="8">
    <location>
        <begin position="403"/>
        <end position="422"/>
    </location>
</feature>
<dbReference type="PANTHER" id="PTHR31503:SF49">
    <property type="entry name" value="VACUOLAR CATION_PROTON EXCHANGER"/>
    <property type="match status" value="1"/>
</dbReference>
<feature type="transmembrane region" description="Helical" evidence="8">
    <location>
        <begin position="342"/>
        <end position="369"/>
    </location>
</feature>
<dbReference type="InterPro" id="IPR004713">
    <property type="entry name" value="CaH_exchang"/>
</dbReference>
<feature type="transmembrane region" description="Helical" evidence="8">
    <location>
        <begin position="115"/>
        <end position="138"/>
    </location>
</feature>
<evidence type="ECO:0000256" key="5">
    <source>
        <dbReference type="ARBA" id="ARBA00022989"/>
    </source>
</evidence>
<dbReference type="InterPro" id="IPR044880">
    <property type="entry name" value="NCX_ion-bd_dom_sf"/>
</dbReference>
<feature type="transmembrane region" description="Helical" evidence="8">
    <location>
        <begin position="375"/>
        <end position="396"/>
    </location>
</feature>
<accession>A0ABQ8GWY4</accession>
<dbReference type="Gene3D" id="1.20.1420.30">
    <property type="entry name" value="NCX, central ion-binding region"/>
    <property type="match status" value="2"/>
</dbReference>
<dbReference type="Proteomes" id="UP000827721">
    <property type="component" value="Unassembled WGS sequence"/>
</dbReference>
<feature type="transmembrane region" description="Helical" evidence="8">
    <location>
        <begin position="85"/>
        <end position="103"/>
    </location>
</feature>
<feature type="domain" description="Sodium/calcium exchanger membrane region" evidence="9">
    <location>
        <begin position="278"/>
        <end position="420"/>
    </location>
</feature>
<keyword evidence="6" id="KW-0406">Ion transport</keyword>
<feature type="transmembrane region" description="Helical" evidence="8">
    <location>
        <begin position="46"/>
        <end position="64"/>
    </location>
</feature>
<keyword evidence="11" id="KW-1185">Reference proteome</keyword>
<dbReference type="EMBL" id="JAFEMO010000630">
    <property type="protein sequence ID" value="KAH7511180.1"/>
    <property type="molecule type" value="Genomic_DNA"/>
</dbReference>
<dbReference type="PANTHER" id="PTHR31503">
    <property type="entry name" value="VACUOLAR CALCIUM ION TRANSPORTER"/>
    <property type="match status" value="1"/>
</dbReference>
<protein>
    <recommendedName>
        <fullName evidence="9">Sodium/calcium exchanger membrane region domain-containing protein</fullName>
    </recommendedName>
</protein>
<evidence type="ECO:0000259" key="9">
    <source>
        <dbReference type="Pfam" id="PF01699"/>
    </source>
</evidence>
<dbReference type="InterPro" id="IPR004837">
    <property type="entry name" value="NaCa_Exmemb"/>
</dbReference>
<keyword evidence="4 8" id="KW-0812">Transmembrane</keyword>
<keyword evidence="2" id="KW-0813">Transport</keyword>
<proteinExistence type="predicted"/>
<evidence type="ECO:0000256" key="8">
    <source>
        <dbReference type="SAM" id="Phobius"/>
    </source>
</evidence>
<evidence type="ECO:0000256" key="3">
    <source>
        <dbReference type="ARBA" id="ARBA00022449"/>
    </source>
</evidence>
<feature type="transmembrane region" description="Helical" evidence="8">
    <location>
        <begin position="279"/>
        <end position="300"/>
    </location>
</feature>
<keyword evidence="5 8" id="KW-1133">Transmembrane helix</keyword>
<evidence type="ECO:0000313" key="10">
    <source>
        <dbReference type="EMBL" id="KAH7511180.1"/>
    </source>
</evidence>
<evidence type="ECO:0000256" key="4">
    <source>
        <dbReference type="ARBA" id="ARBA00022692"/>
    </source>
</evidence>
<organism evidence="10 11">
    <name type="scientific">Xanthoceras sorbifolium</name>
    <dbReference type="NCBI Taxonomy" id="99658"/>
    <lineage>
        <taxon>Eukaryota</taxon>
        <taxon>Viridiplantae</taxon>
        <taxon>Streptophyta</taxon>
        <taxon>Embryophyta</taxon>
        <taxon>Tracheophyta</taxon>
        <taxon>Spermatophyta</taxon>
        <taxon>Magnoliopsida</taxon>
        <taxon>eudicotyledons</taxon>
        <taxon>Gunneridae</taxon>
        <taxon>Pentapetalae</taxon>
        <taxon>rosids</taxon>
        <taxon>malvids</taxon>
        <taxon>Sapindales</taxon>
        <taxon>Sapindaceae</taxon>
        <taxon>Xanthoceroideae</taxon>
        <taxon>Xanthoceras</taxon>
    </lineage>
</organism>
<comment type="caution">
    <text evidence="10">The sequence shown here is derived from an EMBL/GenBank/DDBJ whole genome shotgun (WGS) entry which is preliminary data.</text>
</comment>
<feature type="domain" description="Sodium/calcium exchanger membrane region" evidence="9">
    <location>
        <begin position="51"/>
        <end position="206"/>
    </location>
</feature>
<feature type="transmembrane region" description="Helical" evidence="8">
    <location>
        <begin position="150"/>
        <end position="173"/>
    </location>
</feature>
<sequence length="522" mass="55868">MKEMGSLDGRAVLEFVDDGLESPGSVARKKHSFDGASLCNGGSDNGSLNGLVFLFSLLGIIPLAERLGFATEQLAFYTGPTVGGLLNATFGNATELIISVYALKNGMLRVVQQSLLGSILSNMLLVLGCAFFCGGFVITKREQVFNKAVTTMSSGLLLMAVMGLTFPAVLHATHTELHFGKSELALSRFSSCIMLAAYAAYIFFQLKNQSNLYDPINEAEQLFIDKCQLYNNVEQNDQHSDDFKLISNWSHILVEMGESPSEESSNDEEAPEISKWESIIWLSIFTAWISILSEFLVGAIEGASVALKIPVAFISVILLPIVGNAAEHAGAVLFAMKDKLDISLGVAIGSSTQIAMFGIPFCVIIGWIMGRPMDLNFQLFETATLFITVLVVAFMLQEGTSNYFKGLMLILCYVIVAASFFVHTDPASLPLDGTQFLSSFFGGFLLVFQLLMVVSIMSMIMFACVEGPPNKNEEDKKPKVQIDPAGAGEAAGHAVGCCCKGGGNGDGDGDGDGGGCGAVEIN</sequence>
<evidence type="ECO:0000256" key="2">
    <source>
        <dbReference type="ARBA" id="ARBA00022448"/>
    </source>
</evidence>
<gene>
    <name evidence="10" type="ORF">JRO89_XSUnG0219800</name>
</gene>
<feature type="transmembrane region" description="Helical" evidence="8">
    <location>
        <begin position="442"/>
        <end position="465"/>
    </location>
</feature>
<dbReference type="Pfam" id="PF01699">
    <property type="entry name" value="Na_Ca_ex"/>
    <property type="match status" value="2"/>
</dbReference>
<reference evidence="10 11" key="1">
    <citation type="submission" date="2021-02" db="EMBL/GenBank/DDBJ databases">
        <title>Plant Genome Project.</title>
        <authorList>
            <person name="Zhang R.-G."/>
        </authorList>
    </citation>
    <scope>NUCLEOTIDE SEQUENCE [LARGE SCALE GENOMIC DNA]</scope>
    <source>
        <tissue evidence="10">Leaves</tissue>
    </source>
</reference>
<comment type="subcellular location">
    <subcellularLocation>
        <location evidence="1">Endomembrane system</location>
        <topology evidence="1">Multi-pass membrane protein</topology>
    </subcellularLocation>
</comment>
<name>A0ABQ8GWY4_9ROSI</name>
<keyword evidence="7 8" id="KW-0472">Membrane</keyword>
<evidence type="ECO:0000256" key="1">
    <source>
        <dbReference type="ARBA" id="ARBA00004127"/>
    </source>
</evidence>
<evidence type="ECO:0000256" key="6">
    <source>
        <dbReference type="ARBA" id="ARBA00023065"/>
    </source>
</evidence>
<keyword evidence="3" id="KW-0050">Antiport</keyword>